<evidence type="ECO:0000256" key="4">
    <source>
        <dbReference type="ARBA" id="ARBA00022679"/>
    </source>
</evidence>
<keyword evidence="6" id="KW-0547">Nucleotide-binding</keyword>
<evidence type="ECO:0000256" key="6">
    <source>
        <dbReference type="ARBA" id="ARBA00022741"/>
    </source>
</evidence>
<dbReference type="EC" id="2.7.7.50" evidence="2"/>
<comment type="subcellular location">
    <subcellularLocation>
        <location evidence="1">Nucleus</location>
    </subcellularLocation>
</comment>
<keyword evidence="5" id="KW-0548">Nucleotidyltransferase</keyword>
<keyword evidence="3" id="KW-0507">mRNA processing</keyword>
<comment type="caution">
    <text evidence="13">The sequence shown here is derived from an EMBL/GenBank/DDBJ whole genome shotgun (WGS) entry which is preliminary data.</text>
</comment>
<dbReference type="Gene3D" id="3.40.30.10">
    <property type="entry name" value="Glutaredoxin"/>
    <property type="match status" value="2"/>
</dbReference>
<dbReference type="GeneID" id="94336158"/>
<keyword evidence="9" id="KW-0539">Nucleus</keyword>
<evidence type="ECO:0000256" key="3">
    <source>
        <dbReference type="ARBA" id="ARBA00022664"/>
    </source>
</evidence>
<evidence type="ECO:0000256" key="9">
    <source>
        <dbReference type="ARBA" id="ARBA00023242"/>
    </source>
</evidence>
<keyword evidence="14" id="KW-1185">Reference proteome</keyword>
<dbReference type="PANTHER" id="PTHR10367">
    <property type="entry name" value="MRNA-CAPPING ENZYME"/>
    <property type="match status" value="1"/>
</dbReference>
<dbReference type="InterPro" id="IPR001339">
    <property type="entry name" value="mRNA_cap_enzyme_adenylation"/>
</dbReference>
<evidence type="ECO:0000256" key="5">
    <source>
        <dbReference type="ARBA" id="ARBA00022695"/>
    </source>
</evidence>
<evidence type="ECO:0000256" key="8">
    <source>
        <dbReference type="ARBA" id="ARBA00023134"/>
    </source>
</evidence>
<dbReference type="KEGG" id="bdw:94336158"/>
<protein>
    <recommendedName>
        <fullName evidence="2">mRNA guanylyltransferase</fullName>
        <ecNumber evidence="2">2.7.7.50</ecNumber>
    </recommendedName>
</protein>
<dbReference type="SUPFAM" id="SSF52833">
    <property type="entry name" value="Thioredoxin-like"/>
    <property type="match status" value="2"/>
</dbReference>
<dbReference type="RefSeq" id="XP_067803454.1">
    <property type="nucleotide sequence ID" value="XM_067946890.1"/>
</dbReference>
<keyword evidence="7" id="KW-0506">mRNA capping</keyword>
<dbReference type="InterPro" id="IPR012340">
    <property type="entry name" value="NA-bd_OB-fold"/>
</dbReference>
<dbReference type="GO" id="GO:0005524">
    <property type="term" value="F:ATP binding"/>
    <property type="evidence" value="ECO:0007669"/>
    <property type="project" value="InterPro"/>
</dbReference>
<dbReference type="SUPFAM" id="SSF50249">
    <property type="entry name" value="Nucleic acid-binding proteins"/>
    <property type="match status" value="1"/>
</dbReference>
<dbReference type="GO" id="GO:0005634">
    <property type="term" value="C:nucleus"/>
    <property type="evidence" value="ECO:0007669"/>
    <property type="project" value="UniProtKB-SubCell"/>
</dbReference>
<evidence type="ECO:0000259" key="11">
    <source>
        <dbReference type="Pfam" id="PF01331"/>
    </source>
</evidence>
<dbReference type="Pfam" id="PF01331">
    <property type="entry name" value="mRNA_cap_enzyme"/>
    <property type="match status" value="1"/>
</dbReference>
<dbReference type="Pfam" id="PF03919">
    <property type="entry name" value="mRNA_cap_C"/>
    <property type="match status" value="1"/>
</dbReference>
<name>A0AAD9PKN5_9APIC</name>
<evidence type="ECO:0000256" key="10">
    <source>
        <dbReference type="ARBA" id="ARBA00044624"/>
    </source>
</evidence>
<dbReference type="SUPFAM" id="SSF56091">
    <property type="entry name" value="DNA ligase/mRNA capping enzyme, catalytic domain"/>
    <property type="match status" value="1"/>
</dbReference>
<feature type="domain" description="mRNA capping enzyme C-terminal" evidence="12">
    <location>
        <begin position="233"/>
        <end position="357"/>
    </location>
</feature>
<comment type="catalytic activity">
    <reaction evidence="10">
        <text>a 5'-end diphospho-ribonucleoside in mRNA + GTP + H(+) = a 5'-end (5'-triphosphoguanosine)-ribonucleoside in mRNA + diphosphate</text>
        <dbReference type="Rhea" id="RHEA:67012"/>
        <dbReference type="Rhea" id="RHEA-COMP:17165"/>
        <dbReference type="Rhea" id="RHEA-COMP:17166"/>
        <dbReference type="ChEBI" id="CHEBI:15378"/>
        <dbReference type="ChEBI" id="CHEBI:33019"/>
        <dbReference type="ChEBI" id="CHEBI:37565"/>
        <dbReference type="ChEBI" id="CHEBI:167616"/>
        <dbReference type="ChEBI" id="CHEBI:167617"/>
        <dbReference type="EC" id="2.7.7.50"/>
    </reaction>
    <physiologicalReaction direction="left-to-right" evidence="10">
        <dbReference type="Rhea" id="RHEA:67013"/>
    </physiologicalReaction>
</comment>
<evidence type="ECO:0000256" key="7">
    <source>
        <dbReference type="ARBA" id="ARBA00023042"/>
    </source>
</evidence>
<accession>A0AAD9PKN5</accession>
<reference evidence="13" key="1">
    <citation type="journal article" date="2023" name="Nat. Microbiol.">
        <title>Babesia duncani multi-omics identifies virulence factors and drug targets.</title>
        <authorList>
            <person name="Singh P."/>
            <person name="Lonardi S."/>
            <person name="Liang Q."/>
            <person name="Vydyam P."/>
            <person name="Khabirova E."/>
            <person name="Fang T."/>
            <person name="Gihaz S."/>
            <person name="Thekkiniath J."/>
            <person name="Munshi M."/>
            <person name="Abel S."/>
            <person name="Ciampossin L."/>
            <person name="Batugedara G."/>
            <person name="Gupta M."/>
            <person name="Lu X.M."/>
            <person name="Lenz T."/>
            <person name="Chakravarty S."/>
            <person name="Cornillot E."/>
            <person name="Hu Y."/>
            <person name="Ma W."/>
            <person name="Gonzalez L.M."/>
            <person name="Sanchez S."/>
            <person name="Estrada K."/>
            <person name="Sanchez-Flores A."/>
            <person name="Montero E."/>
            <person name="Harb O.S."/>
            <person name="Le Roch K.G."/>
            <person name="Mamoun C.B."/>
        </authorList>
    </citation>
    <scope>NUCLEOTIDE SEQUENCE</scope>
    <source>
        <strain evidence="13">WA1</strain>
    </source>
</reference>
<dbReference type="AlphaFoldDB" id="A0AAD9PKN5"/>
<dbReference type="InterPro" id="IPR036249">
    <property type="entry name" value="Thioredoxin-like_sf"/>
</dbReference>
<keyword evidence="4" id="KW-0808">Transferase</keyword>
<dbReference type="Proteomes" id="UP001214638">
    <property type="component" value="Unassembled WGS sequence"/>
</dbReference>
<dbReference type="GO" id="GO:0005525">
    <property type="term" value="F:GTP binding"/>
    <property type="evidence" value="ECO:0007669"/>
    <property type="project" value="UniProtKB-KW"/>
</dbReference>
<evidence type="ECO:0000313" key="14">
    <source>
        <dbReference type="Proteomes" id="UP001214638"/>
    </source>
</evidence>
<sequence length="763" mass="88144">MNRESLPGIPIQDQNIQNQILSKVRGLCYYEKKAFPGSHPVSFARNSMSKIQLNSYVVCEKSDGIRALLFAASGCVFLIGRKEEVHKINIRLPVRGASSELQQLTLLDGEVVWDTLFEDNVIIHCARYLVYDAIVIHRHHMHNYNLIDRLCSAYSDVIQPAYRDTESLYDPNDPDNTIDIYLKDFYSIRDVKAIEKLIKVIPHLSDGLIFTPVAKKYTPGTFDDLLKWKPPHLNTVDFSVDVIYDEKNCPRFMELYVLRYGTRVRYSELLSPYGEVYKELLEWSLREKISQKIVECSWINDNRVWTFIPNKKYLSGNSSDERFQYDFDKGTWVPGGWYAERIRVDKDKPNSIHVVTNMEYGRCFIVASIFSISLGYFPFAYANLVDFSKHDLHLATPQNFTSKVKVARNSKATAVFYCKPSDSKIRQLIDKELNAAASDLKGIIDISVVDCSSDPSAKLCSMELGQNWSTPVLRVYPKLPMPAYNFKGPLERLKIRRELIRHVSCNVKKLDSKELPLFLSSYEVMPKVLYFGEEKEPSYKYCALSIAFDKKLYLGYINVKEHPELQKQYKVKQTPQMIVIKTDTKVDYYKGETKYSEMFEWLNVYAETFLLGGGYHDQGKGTNSKVWKFDPLPEINLESHMDLCFNKAHGFCIIYLSHGTITGDMKNMLIEFSNRYKEELTGKWMWMNLDLQTEFASLFGNPRYDSIAIFNPKKRLRYVALQGDQPLERKDIETLIEKVLGGDARFTLIKGSLPSFALIKEEL</sequence>
<dbReference type="InterPro" id="IPR051029">
    <property type="entry name" value="mRNA_Capping_Enz/RNA_Phosphat"/>
</dbReference>
<dbReference type="GO" id="GO:0004484">
    <property type="term" value="F:mRNA guanylyltransferase activity"/>
    <property type="evidence" value="ECO:0007669"/>
    <property type="project" value="UniProtKB-EC"/>
</dbReference>
<dbReference type="CDD" id="cd07895">
    <property type="entry name" value="Adenylation_mRNA_capping"/>
    <property type="match status" value="1"/>
</dbReference>
<evidence type="ECO:0000259" key="12">
    <source>
        <dbReference type="Pfam" id="PF03919"/>
    </source>
</evidence>
<feature type="domain" description="mRNA capping enzyme adenylation" evidence="11">
    <location>
        <begin position="39"/>
        <end position="229"/>
    </location>
</feature>
<dbReference type="Gene3D" id="2.40.50.140">
    <property type="entry name" value="Nucleic acid-binding proteins"/>
    <property type="match status" value="1"/>
</dbReference>
<dbReference type="EMBL" id="JALLKP010000002">
    <property type="protein sequence ID" value="KAK2196612.1"/>
    <property type="molecule type" value="Genomic_DNA"/>
</dbReference>
<evidence type="ECO:0000313" key="13">
    <source>
        <dbReference type="EMBL" id="KAK2196612.1"/>
    </source>
</evidence>
<dbReference type="PANTHER" id="PTHR10367:SF17">
    <property type="entry name" value="MRNA-CAPPING ENZYME"/>
    <property type="match status" value="1"/>
</dbReference>
<organism evidence="13 14">
    <name type="scientific">Babesia duncani</name>
    <dbReference type="NCBI Taxonomy" id="323732"/>
    <lineage>
        <taxon>Eukaryota</taxon>
        <taxon>Sar</taxon>
        <taxon>Alveolata</taxon>
        <taxon>Apicomplexa</taxon>
        <taxon>Aconoidasida</taxon>
        <taxon>Piroplasmida</taxon>
        <taxon>Babesiidae</taxon>
        <taxon>Babesia</taxon>
    </lineage>
</organism>
<evidence type="ECO:0000256" key="1">
    <source>
        <dbReference type="ARBA" id="ARBA00004123"/>
    </source>
</evidence>
<proteinExistence type="predicted"/>
<keyword evidence="8" id="KW-0342">GTP-binding</keyword>
<gene>
    <name evidence="13" type="ORF">BdWA1_001860</name>
</gene>
<dbReference type="InterPro" id="IPR013846">
    <property type="entry name" value="mRNA_cap_enzyme_C"/>
</dbReference>
<evidence type="ECO:0000256" key="2">
    <source>
        <dbReference type="ARBA" id="ARBA00012475"/>
    </source>
</evidence>
<dbReference type="GO" id="GO:0006370">
    <property type="term" value="P:7-methylguanosine mRNA capping"/>
    <property type="evidence" value="ECO:0007669"/>
    <property type="project" value="UniProtKB-KW"/>
</dbReference>
<dbReference type="Gene3D" id="3.30.470.30">
    <property type="entry name" value="DNA ligase/mRNA capping enzyme"/>
    <property type="match status" value="1"/>
</dbReference>